<evidence type="ECO:0000256" key="1">
    <source>
        <dbReference type="SAM" id="Coils"/>
    </source>
</evidence>
<dbReference type="OrthoDB" id="269872at2759"/>
<feature type="coiled-coil region" evidence="1">
    <location>
        <begin position="251"/>
        <end position="292"/>
    </location>
</feature>
<evidence type="ECO:0000313" key="3">
    <source>
        <dbReference type="Proteomes" id="UP000691718"/>
    </source>
</evidence>
<name>A0A8S3X6J7_PARAO</name>
<keyword evidence="3" id="KW-1185">Reference proteome</keyword>
<dbReference type="EMBL" id="CAJQZP010000978">
    <property type="protein sequence ID" value="CAG5005676.1"/>
    <property type="molecule type" value="Genomic_DNA"/>
</dbReference>
<organism evidence="2 3">
    <name type="scientific">Parnassius apollo</name>
    <name type="common">Apollo butterfly</name>
    <name type="synonym">Papilio apollo</name>
    <dbReference type="NCBI Taxonomy" id="110799"/>
    <lineage>
        <taxon>Eukaryota</taxon>
        <taxon>Metazoa</taxon>
        <taxon>Ecdysozoa</taxon>
        <taxon>Arthropoda</taxon>
        <taxon>Hexapoda</taxon>
        <taxon>Insecta</taxon>
        <taxon>Pterygota</taxon>
        <taxon>Neoptera</taxon>
        <taxon>Endopterygota</taxon>
        <taxon>Lepidoptera</taxon>
        <taxon>Glossata</taxon>
        <taxon>Ditrysia</taxon>
        <taxon>Papilionoidea</taxon>
        <taxon>Papilionidae</taxon>
        <taxon>Parnassiinae</taxon>
        <taxon>Parnassini</taxon>
        <taxon>Parnassius</taxon>
        <taxon>Parnassius</taxon>
    </lineage>
</organism>
<keyword evidence="1" id="KW-0175">Coiled coil</keyword>
<gene>
    <name evidence="2" type="ORF">PAPOLLO_LOCUS14611</name>
</gene>
<reference evidence="2" key="1">
    <citation type="submission" date="2021-04" db="EMBL/GenBank/DDBJ databases">
        <authorList>
            <person name="Tunstrom K."/>
        </authorList>
    </citation>
    <scope>NUCLEOTIDE SEQUENCE</scope>
</reference>
<dbReference type="Proteomes" id="UP000691718">
    <property type="component" value="Unassembled WGS sequence"/>
</dbReference>
<dbReference type="PANTHER" id="PTHR23313">
    <property type="entry name" value="TSEC1-RELATED"/>
    <property type="match status" value="1"/>
</dbReference>
<feature type="coiled-coil region" evidence="1">
    <location>
        <begin position="325"/>
        <end position="361"/>
    </location>
</feature>
<proteinExistence type="predicted"/>
<dbReference type="AlphaFoldDB" id="A0A8S3X6J7"/>
<dbReference type="PANTHER" id="PTHR23313:SF0">
    <property type="entry name" value="TESTIS-EXPRESSED PROTEIN 9"/>
    <property type="match status" value="1"/>
</dbReference>
<evidence type="ECO:0000313" key="2">
    <source>
        <dbReference type="EMBL" id="CAG5005676.1"/>
    </source>
</evidence>
<sequence length="363" mass="41625">MDSMDLLARENEFKKLNKQLQKKTESLMKEIENVMQKQDIFSDISPNLRVTPPNNLKKHCCDLTKATTSNSLNNSNKDNIKNKEKVLGVNLDNDISVQDKNQNKYHFRTHSKSDCTEQVTCHNCSFDSNEKMQNDLEFLYAFVSVNVKDNILPHSFLKERVTVESVCKFLSAKVKLMQEQLNKMQSTIDKKTQQCESHLTQLAELESERMTLLNKANSMRADTADMRAKVLTLQGKLDDKDRLYKEQRSTTDRLTSELKQVKSKNASLEARCASQEEAVATLKQQLEIARITEKEFRDSTRSLSASHQNAISRLESRVKYLTSCIDKQNSLIDNLKKQNALLTAEGALKALEKEYSNLLNQDF</sequence>
<accession>A0A8S3X6J7</accession>
<feature type="coiled-coil region" evidence="1">
    <location>
        <begin position="10"/>
        <end position="37"/>
    </location>
</feature>
<protein>
    <submittedName>
        <fullName evidence="2">(apollo) hypothetical protein</fullName>
    </submittedName>
</protein>
<comment type="caution">
    <text evidence="2">The sequence shown here is derived from an EMBL/GenBank/DDBJ whole genome shotgun (WGS) entry which is preliminary data.</text>
</comment>
<feature type="coiled-coil region" evidence="1">
    <location>
        <begin position="167"/>
        <end position="222"/>
    </location>
</feature>